<proteinExistence type="predicted"/>
<evidence type="ECO:0000313" key="1">
    <source>
        <dbReference type="EMBL" id="BBZ31463.1"/>
    </source>
</evidence>
<reference evidence="1" key="2">
    <citation type="submission" date="2020-02" db="EMBL/GenBank/DDBJ databases">
        <authorList>
            <person name="Matsumoto Y."/>
            <person name="Motooka D."/>
            <person name="Nakamura S."/>
        </authorList>
    </citation>
    <scope>NUCLEOTIDE SEQUENCE</scope>
    <source>
        <strain evidence="1">JCM 13671</strain>
    </source>
</reference>
<evidence type="ECO:0000313" key="2">
    <source>
        <dbReference type="Proteomes" id="UP000466931"/>
    </source>
</evidence>
<keyword evidence="2" id="KW-1185">Reference proteome</keyword>
<sequence>MSTALTLILLLAVLLAPFGLVATLAAVSHRNGHLRMHFDQFRFAAPLVGPLFEDNADARRVGHDLDAIRTRFEQSPSWPSPGVLGERR</sequence>
<dbReference type="EMBL" id="AP022612">
    <property type="protein sequence ID" value="BBZ31463.1"/>
    <property type="molecule type" value="Genomic_DNA"/>
</dbReference>
<organism evidence="1 2">
    <name type="scientific">Mycolicibacterium confluentis</name>
    <dbReference type="NCBI Taxonomy" id="28047"/>
    <lineage>
        <taxon>Bacteria</taxon>
        <taxon>Bacillati</taxon>
        <taxon>Actinomycetota</taxon>
        <taxon>Actinomycetes</taxon>
        <taxon>Mycobacteriales</taxon>
        <taxon>Mycobacteriaceae</taxon>
        <taxon>Mycolicibacterium</taxon>
    </lineage>
</organism>
<name>A0A7I7XQV7_9MYCO</name>
<dbReference type="OrthoDB" id="4480650at2"/>
<dbReference type="AlphaFoldDB" id="A0A7I7XQV7"/>
<accession>A0A7I7XQV7</accession>
<dbReference type="RefSeq" id="WP_085155675.1">
    <property type="nucleotide sequence ID" value="NZ_AP022612.1"/>
</dbReference>
<dbReference type="Proteomes" id="UP000466931">
    <property type="component" value="Chromosome"/>
</dbReference>
<reference evidence="1" key="1">
    <citation type="journal article" date="2019" name="Emerg. Microbes Infect.">
        <title>Comprehensive subspecies identification of 175 nontuberculous mycobacteria species based on 7547 genomic profiles.</title>
        <authorList>
            <person name="Matsumoto Y."/>
            <person name="Kinjo T."/>
            <person name="Motooka D."/>
            <person name="Nabeya D."/>
            <person name="Jung N."/>
            <person name="Uechi K."/>
            <person name="Horii T."/>
            <person name="Iida T."/>
            <person name="Fujita J."/>
            <person name="Nakamura S."/>
        </authorList>
    </citation>
    <scope>NUCLEOTIDE SEQUENCE [LARGE SCALE GENOMIC DNA]</scope>
    <source>
        <strain evidence="1">JCM 13671</strain>
    </source>
</reference>
<protein>
    <submittedName>
        <fullName evidence="1">Uncharacterized protein</fullName>
    </submittedName>
</protein>
<gene>
    <name evidence="1" type="ORF">MCNF_00680</name>
</gene>